<evidence type="ECO:0000313" key="2">
    <source>
        <dbReference type="Proteomes" id="UP000828390"/>
    </source>
</evidence>
<comment type="caution">
    <text evidence="1">The sequence shown here is derived from an EMBL/GenBank/DDBJ whole genome shotgun (WGS) entry which is preliminary data.</text>
</comment>
<accession>A0A9D4C174</accession>
<gene>
    <name evidence="1" type="ORF">DPMN_057997</name>
</gene>
<proteinExistence type="predicted"/>
<keyword evidence="2" id="KW-1185">Reference proteome</keyword>
<dbReference type="Proteomes" id="UP000828390">
    <property type="component" value="Unassembled WGS sequence"/>
</dbReference>
<dbReference type="AlphaFoldDB" id="A0A9D4C174"/>
<dbReference type="EMBL" id="JAIWYP010000013">
    <property type="protein sequence ID" value="KAH3715291.1"/>
    <property type="molecule type" value="Genomic_DNA"/>
</dbReference>
<organism evidence="1 2">
    <name type="scientific">Dreissena polymorpha</name>
    <name type="common">Zebra mussel</name>
    <name type="synonym">Mytilus polymorpha</name>
    <dbReference type="NCBI Taxonomy" id="45954"/>
    <lineage>
        <taxon>Eukaryota</taxon>
        <taxon>Metazoa</taxon>
        <taxon>Spiralia</taxon>
        <taxon>Lophotrochozoa</taxon>
        <taxon>Mollusca</taxon>
        <taxon>Bivalvia</taxon>
        <taxon>Autobranchia</taxon>
        <taxon>Heteroconchia</taxon>
        <taxon>Euheterodonta</taxon>
        <taxon>Imparidentia</taxon>
        <taxon>Neoheterodontei</taxon>
        <taxon>Myida</taxon>
        <taxon>Dreissenoidea</taxon>
        <taxon>Dreissenidae</taxon>
        <taxon>Dreissena</taxon>
    </lineage>
</organism>
<reference evidence="1" key="2">
    <citation type="submission" date="2020-11" db="EMBL/GenBank/DDBJ databases">
        <authorList>
            <person name="McCartney M.A."/>
            <person name="Auch B."/>
            <person name="Kono T."/>
            <person name="Mallez S."/>
            <person name="Becker A."/>
            <person name="Gohl D.M."/>
            <person name="Silverstein K.A.T."/>
            <person name="Koren S."/>
            <person name="Bechman K.B."/>
            <person name="Herman A."/>
            <person name="Abrahante J.E."/>
            <person name="Garbe J."/>
        </authorList>
    </citation>
    <scope>NUCLEOTIDE SEQUENCE</scope>
    <source>
        <strain evidence="1">Duluth1</strain>
        <tissue evidence="1">Whole animal</tissue>
    </source>
</reference>
<evidence type="ECO:0000313" key="1">
    <source>
        <dbReference type="EMBL" id="KAH3715291.1"/>
    </source>
</evidence>
<sequence length="149" mass="17071">MTYEQFKNEFGFDAAEIVDEFTPCADPMLNNLASGQPLINDQSFETNETLNSSLESPLVQNEFKDINVSDVQQFIKNEENKNTAKKTLNDTNKFKRFLASRGEYREMHHIEVDVLDDYISTSYYHFKNPIAPSMSPLVFEASLAVLTEN</sequence>
<reference evidence="1" key="1">
    <citation type="journal article" date="2019" name="bioRxiv">
        <title>The Genome of the Zebra Mussel, Dreissena polymorpha: A Resource for Invasive Species Research.</title>
        <authorList>
            <person name="McCartney M.A."/>
            <person name="Auch B."/>
            <person name="Kono T."/>
            <person name="Mallez S."/>
            <person name="Zhang Y."/>
            <person name="Obille A."/>
            <person name="Becker A."/>
            <person name="Abrahante J.E."/>
            <person name="Garbe J."/>
            <person name="Badalamenti J.P."/>
            <person name="Herman A."/>
            <person name="Mangelson H."/>
            <person name="Liachko I."/>
            <person name="Sullivan S."/>
            <person name="Sone E.D."/>
            <person name="Koren S."/>
            <person name="Silverstein K.A.T."/>
            <person name="Beckman K.B."/>
            <person name="Gohl D.M."/>
        </authorList>
    </citation>
    <scope>NUCLEOTIDE SEQUENCE</scope>
    <source>
        <strain evidence="1">Duluth1</strain>
        <tissue evidence="1">Whole animal</tissue>
    </source>
</reference>
<protein>
    <submittedName>
        <fullName evidence="1">Uncharacterized protein</fullName>
    </submittedName>
</protein>
<name>A0A9D4C174_DREPO</name>